<dbReference type="Pfam" id="PF01966">
    <property type="entry name" value="HD"/>
    <property type="match status" value="1"/>
</dbReference>
<dbReference type="PANTHER" id="PTHR38659:SF1">
    <property type="entry name" value="METAL DEPENDENT PHOSPHOHYDROLASE"/>
    <property type="match status" value="1"/>
</dbReference>
<evidence type="ECO:0000313" key="3">
    <source>
        <dbReference type="Proteomes" id="UP000034637"/>
    </source>
</evidence>
<protein>
    <submittedName>
        <fullName evidence="2">Hdig domain protein</fullName>
    </submittedName>
</protein>
<name>A0A0G1XXR1_9BACT</name>
<comment type="caution">
    <text evidence="2">The sequence shown here is derived from an EMBL/GenBank/DDBJ whole genome shotgun (WGS) entry which is preliminary data.</text>
</comment>
<dbReference type="NCBIfam" id="TIGR00277">
    <property type="entry name" value="HDIG"/>
    <property type="match status" value="1"/>
</dbReference>
<dbReference type="InterPro" id="IPR006674">
    <property type="entry name" value="HD_domain"/>
</dbReference>
<evidence type="ECO:0000259" key="1">
    <source>
        <dbReference type="Pfam" id="PF01966"/>
    </source>
</evidence>
<gene>
    <name evidence="2" type="ORF">UY33_C0037G0006</name>
</gene>
<feature type="domain" description="HD" evidence="1">
    <location>
        <begin position="21"/>
        <end position="111"/>
    </location>
</feature>
<dbReference type="EMBL" id="LCPP01000037">
    <property type="protein sequence ID" value="KKU99075.1"/>
    <property type="molecule type" value="Genomic_DNA"/>
</dbReference>
<dbReference type="Proteomes" id="UP000034637">
    <property type="component" value="Unassembled WGS sequence"/>
</dbReference>
<evidence type="ECO:0000313" key="2">
    <source>
        <dbReference type="EMBL" id="KKU99075.1"/>
    </source>
</evidence>
<accession>A0A0G1XXR1</accession>
<sequence>MTRDGAYTILTDLIKNQNLVKHHLATEAVMRALARHFNEDEEKWGLVGLLHDADYELTKDNPEKHTLVLEEKIGSSLEPDVMRAIKSHNAEYSGVEPQSKMDWAIYTCDELTGLIIAAALIHPDKKLNSIDADFILRRFDQPAFARGADRTHITPCEEKLGMPLKEFTELGLKAMQEISGGLGL</sequence>
<reference evidence="2 3" key="1">
    <citation type="journal article" date="2015" name="Nature">
        <title>rRNA introns, odd ribosomes, and small enigmatic genomes across a large radiation of phyla.</title>
        <authorList>
            <person name="Brown C.T."/>
            <person name="Hug L.A."/>
            <person name="Thomas B.C."/>
            <person name="Sharon I."/>
            <person name="Castelle C.J."/>
            <person name="Singh A."/>
            <person name="Wilkins M.J."/>
            <person name="Williams K.H."/>
            <person name="Banfield J.F."/>
        </authorList>
    </citation>
    <scope>NUCLEOTIDE SEQUENCE [LARGE SCALE GENOMIC DNA]</scope>
</reference>
<dbReference type="Gene3D" id="1.10.3210.10">
    <property type="entry name" value="Hypothetical protein af1432"/>
    <property type="match status" value="1"/>
</dbReference>
<dbReference type="AlphaFoldDB" id="A0A0G1XXR1"/>
<proteinExistence type="predicted"/>
<organism evidence="2 3">
    <name type="scientific">Candidatus Amesbacteria bacterium GW2011_GWA1_48_9</name>
    <dbReference type="NCBI Taxonomy" id="1618355"/>
    <lineage>
        <taxon>Bacteria</taxon>
        <taxon>Candidatus Amesiibacteriota</taxon>
    </lineage>
</organism>
<dbReference type="PANTHER" id="PTHR38659">
    <property type="entry name" value="METAL-DEPENDENT PHOSPHOHYDROLASE"/>
    <property type="match status" value="1"/>
</dbReference>
<dbReference type="InterPro" id="IPR006675">
    <property type="entry name" value="HDIG_dom"/>
</dbReference>
<dbReference type="SUPFAM" id="SSF109604">
    <property type="entry name" value="HD-domain/PDEase-like"/>
    <property type="match status" value="1"/>
</dbReference>